<keyword evidence="4" id="KW-0808">Transferase</keyword>
<dbReference type="CDD" id="cd00078">
    <property type="entry name" value="HECTc"/>
    <property type="match status" value="1"/>
</dbReference>
<dbReference type="Proteomes" id="UP000052943">
    <property type="component" value="Unassembled WGS sequence"/>
</dbReference>
<evidence type="ECO:0000256" key="5">
    <source>
        <dbReference type="ARBA" id="ARBA00022723"/>
    </source>
</evidence>
<evidence type="ECO:0000256" key="1">
    <source>
        <dbReference type="ARBA" id="ARBA00000885"/>
    </source>
</evidence>
<evidence type="ECO:0000256" key="3">
    <source>
        <dbReference type="ARBA" id="ARBA00012485"/>
    </source>
</evidence>
<evidence type="ECO:0000256" key="6">
    <source>
        <dbReference type="ARBA" id="ARBA00022771"/>
    </source>
</evidence>
<comment type="pathway">
    <text evidence="2">Protein modification; protein ubiquitination.</text>
</comment>
<feature type="domain" description="HECT" evidence="12">
    <location>
        <begin position="462"/>
        <end position="801"/>
    </location>
</feature>
<dbReference type="GO" id="GO:0008270">
    <property type="term" value="F:zinc ion binding"/>
    <property type="evidence" value="ECO:0007669"/>
    <property type="project" value="UniProtKB-KW"/>
</dbReference>
<evidence type="ECO:0000313" key="14">
    <source>
        <dbReference type="EMBL" id="KUF89700.1"/>
    </source>
</evidence>
<dbReference type="Gene3D" id="2.30.30.380">
    <property type="entry name" value="Zn-finger domain of Sec23/24"/>
    <property type="match status" value="1"/>
</dbReference>
<evidence type="ECO:0000259" key="12">
    <source>
        <dbReference type="PROSITE" id="PS50237"/>
    </source>
</evidence>
<reference evidence="13 15" key="1">
    <citation type="submission" date="2015-11" db="EMBL/GenBank/DDBJ databases">
        <title>Genomes and virulence difference between two physiological races of Phytophthora nicotianae.</title>
        <authorList>
            <person name="Liu H."/>
            <person name="Ma X."/>
            <person name="Yu H."/>
            <person name="Fang D."/>
            <person name="Li Y."/>
            <person name="Wang X."/>
            <person name="Wang W."/>
            <person name="Dong Y."/>
            <person name="Xiao B."/>
        </authorList>
    </citation>
    <scope>NUCLEOTIDE SEQUENCE [LARGE SCALE GENOMIC DNA]</scope>
    <source>
        <strain evidence="13">Race 0</strain>
        <strain evidence="15">race 0</strain>
    </source>
</reference>
<dbReference type="Gene3D" id="3.30.2160.10">
    <property type="entry name" value="Hect, E3 ligase catalytic domain"/>
    <property type="match status" value="1"/>
</dbReference>
<feature type="active site" description="Glycyl thioester intermediate" evidence="9">
    <location>
        <position position="768"/>
    </location>
</feature>
<dbReference type="OrthoDB" id="8068875at2759"/>
<dbReference type="Gene3D" id="3.30.2410.10">
    <property type="entry name" value="Hect, E3 ligase catalytic domain"/>
    <property type="match status" value="1"/>
</dbReference>
<evidence type="ECO:0000256" key="8">
    <source>
        <dbReference type="ARBA" id="ARBA00022833"/>
    </source>
</evidence>
<evidence type="ECO:0000256" key="9">
    <source>
        <dbReference type="PROSITE-ProRule" id="PRU00104"/>
    </source>
</evidence>
<name>A0A0W8C7X1_PHYNI</name>
<protein>
    <recommendedName>
        <fullName evidence="3">HECT-type E3 ubiquitin transferase</fullName>
        <ecNumber evidence="3">2.3.2.26</ecNumber>
    </recommendedName>
</protein>
<dbReference type="STRING" id="4790.A0A0W8C7X1"/>
<gene>
    <name evidence="14" type="ORF">AM587_10010012</name>
    <name evidence="13" type="ORF">AM587_10013645</name>
</gene>
<dbReference type="FunFam" id="3.30.2160.10:FF:000001">
    <property type="entry name" value="E3 ubiquitin-protein ligase NEDD4-like"/>
    <property type="match status" value="1"/>
</dbReference>
<dbReference type="Pfam" id="PF00632">
    <property type="entry name" value="HECT"/>
    <property type="match status" value="1"/>
</dbReference>
<comment type="caution">
    <text evidence="13">The sequence shown here is derived from an EMBL/GenBank/DDBJ whole genome shotgun (WGS) entry which is preliminary data.</text>
</comment>
<dbReference type="GO" id="GO:0006511">
    <property type="term" value="P:ubiquitin-dependent protein catabolic process"/>
    <property type="evidence" value="ECO:0007669"/>
    <property type="project" value="TreeGrafter"/>
</dbReference>
<evidence type="ECO:0000256" key="10">
    <source>
        <dbReference type="PROSITE-ProRule" id="PRU00322"/>
    </source>
</evidence>
<keyword evidence="5" id="KW-0479">Metal-binding</keyword>
<accession>A0A0W8C7X1</accession>
<dbReference type="AlphaFoldDB" id="A0A0W8C7X1"/>
<keyword evidence="7 9" id="KW-0833">Ubl conjugation pathway</keyword>
<dbReference type="PANTHER" id="PTHR11254:SF440">
    <property type="entry name" value="E3 UBIQUITIN-PROTEIN LIGASE NEDD-4"/>
    <property type="match status" value="1"/>
</dbReference>
<evidence type="ECO:0000259" key="11">
    <source>
        <dbReference type="PROSITE" id="PS50199"/>
    </source>
</evidence>
<dbReference type="EC" id="2.3.2.26" evidence="3"/>
<dbReference type="GO" id="GO:0005737">
    <property type="term" value="C:cytoplasm"/>
    <property type="evidence" value="ECO:0007669"/>
    <property type="project" value="TreeGrafter"/>
</dbReference>
<dbReference type="EMBL" id="LNFO01001636">
    <property type="protein sequence ID" value="KUF89700.1"/>
    <property type="molecule type" value="Genomic_DNA"/>
</dbReference>
<organism evidence="13 15">
    <name type="scientific">Phytophthora nicotianae</name>
    <name type="common">Potato buckeye rot agent</name>
    <name type="synonym">Phytophthora parasitica</name>
    <dbReference type="NCBI Taxonomy" id="4792"/>
    <lineage>
        <taxon>Eukaryota</taxon>
        <taxon>Sar</taxon>
        <taxon>Stramenopiles</taxon>
        <taxon>Oomycota</taxon>
        <taxon>Peronosporomycetes</taxon>
        <taxon>Peronosporales</taxon>
        <taxon>Peronosporaceae</taxon>
        <taxon>Phytophthora</taxon>
    </lineage>
</organism>
<dbReference type="InterPro" id="IPR001876">
    <property type="entry name" value="Znf_RanBP2"/>
</dbReference>
<dbReference type="PROSITE" id="PS01358">
    <property type="entry name" value="ZF_RANBP2_1"/>
    <property type="match status" value="1"/>
</dbReference>
<keyword evidence="6 10" id="KW-0863">Zinc-finger</keyword>
<dbReference type="GO" id="GO:0016567">
    <property type="term" value="P:protein ubiquitination"/>
    <property type="evidence" value="ECO:0007669"/>
    <property type="project" value="TreeGrafter"/>
</dbReference>
<evidence type="ECO:0000313" key="13">
    <source>
        <dbReference type="EMBL" id="KUF80145.1"/>
    </source>
</evidence>
<dbReference type="GO" id="GO:0061630">
    <property type="term" value="F:ubiquitin protein ligase activity"/>
    <property type="evidence" value="ECO:0007669"/>
    <property type="project" value="UniProtKB-EC"/>
</dbReference>
<evidence type="ECO:0000313" key="15">
    <source>
        <dbReference type="Proteomes" id="UP000052943"/>
    </source>
</evidence>
<comment type="catalytic activity">
    <reaction evidence="1">
        <text>S-ubiquitinyl-[E2 ubiquitin-conjugating enzyme]-L-cysteine + [acceptor protein]-L-lysine = [E2 ubiquitin-conjugating enzyme]-L-cysteine + N(6)-ubiquitinyl-[acceptor protein]-L-lysine.</text>
        <dbReference type="EC" id="2.3.2.26"/>
    </reaction>
</comment>
<dbReference type="EMBL" id="LNFO01004620">
    <property type="protein sequence ID" value="KUF80145.1"/>
    <property type="molecule type" value="Genomic_DNA"/>
</dbReference>
<sequence>MRVSAFQIVGIAAIVASFASLTVAEGLSSAPKLYHDANTVRYLKSEGKLTVHGKDSTPNEERAELRGAFSRLQSLFRRDPKKAIDTKLDEQGAAQALSKLKSTVGFTGKSPTKVAPEKLKTLETYARDNPDKWYAMSYYLEYVYGIAFVVIFGAAIKVCKFVNYSFNEVAIRHEKSKLGEARSSSQNPGQSHSAAMHALATIRTNERMLLQEQETVTRLDLERGEAQAERWKCSVCEFSNALDRPTCMLCGTKNTKREELPRLKQSIAGRDERLSSTSSITMLTRPSLNAQRSSILSVGSRQSLRPLRLSTLNPRQKYARRRKEWVRCLGEDGETAFWTRADVAAAARRLTVVSGATGHGRVSVGFVTHMVRRSSMMGDVGRLTFADASQLDAAETISGYKLTARELELLDRVSRLPFPKKYTWFLERMGALLRPWEEGRIKLRVQREHILVESMEQLLGIQPEHIHFPLRIEFVGEAGIDAGGLQREWFSILFGRLLDDELGLFMTCHRHTQAVAINPHSEDCTADHLLYFRGIGRLLGRALLEGQTMQARLCLPILKHFLGTPITFSDLQYVDPEVYTSMLWIRDNDGVDALELTFCVTELRADDEVITIDLVPDGRDKPVTDANKMEFLHLKLRYLMLDRYAPQLQALSLGLFEIIPQEALLVFDYQELELVLCGLPEIDIADWKRNTVVAPSFSDAPLVVDWFWEVIQGFTEDERARFLQFSTGSSRVPVQGFKGLTSYDGRICPFSLRPLPNQARGFPKVHTCFNRVELPLYTNKTDMEAALYAVLDMEWTEFSEE</sequence>
<evidence type="ECO:0000256" key="2">
    <source>
        <dbReference type="ARBA" id="ARBA00004906"/>
    </source>
</evidence>
<keyword evidence="8" id="KW-0862">Zinc</keyword>
<feature type="domain" description="RanBP2-type" evidence="11">
    <location>
        <begin position="227"/>
        <end position="256"/>
    </location>
</feature>
<dbReference type="SMART" id="SM00119">
    <property type="entry name" value="HECTc"/>
    <property type="match status" value="1"/>
</dbReference>
<dbReference type="PROSITE" id="PS50237">
    <property type="entry name" value="HECT"/>
    <property type="match status" value="1"/>
</dbReference>
<dbReference type="PANTHER" id="PTHR11254">
    <property type="entry name" value="HECT DOMAIN UBIQUITIN-PROTEIN LIGASE"/>
    <property type="match status" value="1"/>
</dbReference>
<dbReference type="InterPro" id="IPR000569">
    <property type="entry name" value="HECT_dom"/>
</dbReference>
<dbReference type="Gene3D" id="3.90.1750.10">
    <property type="entry name" value="Hect, E3 ligase catalytic domains"/>
    <property type="match status" value="1"/>
</dbReference>
<proteinExistence type="predicted"/>
<dbReference type="InterPro" id="IPR050409">
    <property type="entry name" value="E3_ubiq-protein_ligase"/>
</dbReference>
<dbReference type="InterPro" id="IPR035983">
    <property type="entry name" value="Hect_E3_ubiquitin_ligase"/>
</dbReference>
<dbReference type="PROSITE" id="PS50199">
    <property type="entry name" value="ZF_RANBP2_2"/>
    <property type="match status" value="1"/>
</dbReference>
<dbReference type="SUPFAM" id="SSF56204">
    <property type="entry name" value="Hect, E3 ligase catalytic domain"/>
    <property type="match status" value="1"/>
</dbReference>
<evidence type="ECO:0000256" key="7">
    <source>
        <dbReference type="ARBA" id="ARBA00022786"/>
    </source>
</evidence>
<evidence type="ECO:0000256" key="4">
    <source>
        <dbReference type="ARBA" id="ARBA00022679"/>
    </source>
</evidence>
<dbReference type="FunFam" id="3.30.2410.10:FF:000009">
    <property type="entry name" value="Probable E3 ubiquitin-protein ligase HECTD2"/>
    <property type="match status" value="1"/>
</dbReference>